<dbReference type="Pfam" id="PF06078">
    <property type="entry name" value="DUF937"/>
    <property type="match status" value="1"/>
</dbReference>
<protein>
    <recommendedName>
        <fullName evidence="4">DUF937 domain-containing protein</fullName>
    </recommendedName>
</protein>
<reference evidence="2 3" key="1">
    <citation type="submission" date="2019-02" db="EMBL/GenBank/DDBJ databases">
        <title>Deep-cultivation of Planctomycetes and their phenomic and genomic characterization uncovers novel biology.</title>
        <authorList>
            <person name="Wiegand S."/>
            <person name="Jogler M."/>
            <person name="Boedeker C."/>
            <person name="Pinto D."/>
            <person name="Vollmers J."/>
            <person name="Rivas-Marin E."/>
            <person name="Kohn T."/>
            <person name="Peeters S.H."/>
            <person name="Heuer A."/>
            <person name="Rast P."/>
            <person name="Oberbeckmann S."/>
            <person name="Bunk B."/>
            <person name="Jeske O."/>
            <person name="Meyerdierks A."/>
            <person name="Storesund J.E."/>
            <person name="Kallscheuer N."/>
            <person name="Luecker S."/>
            <person name="Lage O.M."/>
            <person name="Pohl T."/>
            <person name="Merkel B.J."/>
            <person name="Hornburger P."/>
            <person name="Mueller R.-W."/>
            <person name="Bruemmer F."/>
            <person name="Labrenz M."/>
            <person name="Spormann A.M."/>
            <person name="Op Den Camp H."/>
            <person name="Overmann J."/>
            <person name="Amann R."/>
            <person name="Jetten M.S.M."/>
            <person name="Mascher T."/>
            <person name="Medema M.H."/>
            <person name="Devos D.P."/>
            <person name="Kaster A.-K."/>
            <person name="Ovreas L."/>
            <person name="Rohde M."/>
            <person name="Galperin M.Y."/>
            <person name="Jogler C."/>
        </authorList>
    </citation>
    <scope>NUCLEOTIDE SEQUENCE [LARGE SCALE GENOMIC DNA]</scope>
    <source>
        <strain evidence="2 3">KOR42</strain>
    </source>
</reference>
<evidence type="ECO:0008006" key="4">
    <source>
        <dbReference type="Google" id="ProtNLM"/>
    </source>
</evidence>
<evidence type="ECO:0000313" key="3">
    <source>
        <dbReference type="Proteomes" id="UP000317243"/>
    </source>
</evidence>
<feature type="region of interest" description="Disordered" evidence="1">
    <location>
        <begin position="170"/>
        <end position="189"/>
    </location>
</feature>
<gene>
    <name evidence="2" type="ORF">KOR42_43930</name>
</gene>
<evidence type="ECO:0000313" key="2">
    <source>
        <dbReference type="EMBL" id="TWT43575.1"/>
    </source>
</evidence>
<dbReference type="EMBL" id="SIHI01000030">
    <property type="protein sequence ID" value="TWT43575.1"/>
    <property type="molecule type" value="Genomic_DNA"/>
</dbReference>
<sequence>MNLIDIVKDQATAAITDKLGTMLGLDDNKTKVASQAAIPALLSTLSGFVLTRSGADQLATRLNQFDESDRERVAEMMASQPTEAARKGYDFLSALLGSGPLTSLVGTLVCYLGSDTDTVKKLLGYVAPIALGGILKQFQGEELTPHGLENLFENQKSNIATALPKGLSLPEIPGPASLEKGSRSPEKMRGNADASFVKTWAPLAAVVVLGLFAWNFFQNPEQADPVTVAEAKPSDPVQHEALKPIAPVEENRSVVEWSQYADGLDGVVVSLRSQLAGISDVEEAQNALPGLKKVSEQIDGLAKLKSALPESAMNKATEMAGTHSMPVNELVANLKSNPDLNAVLGPVLLEINDKMQRLKD</sequence>
<accession>A0A5C5W078</accession>
<dbReference type="InterPro" id="IPR009282">
    <property type="entry name" value="DUF937"/>
</dbReference>
<feature type="compositionally biased region" description="Basic and acidic residues" evidence="1">
    <location>
        <begin position="180"/>
        <end position="189"/>
    </location>
</feature>
<keyword evidence="3" id="KW-1185">Reference proteome</keyword>
<dbReference type="Proteomes" id="UP000317243">
    <property type="component" value="Unassembled WGS sequence"/>
</dbReference>
<dbReference type="AlphaFoldDB" id="A0A5C5W078"/>
<name>A0A5C5W078_9PLAN</name>
<proteinExistence type="predicted"/>
<organism evidence="2 3">
    <name type="scientific">Thalassoglobus neptunius</name>
    <dbReference type="NCBI Taxonomy" id="1938619"/>
    <lineage>
        <taxon>Bacteria</taxon>
        <taxon>Pseudomonadati</taxon>
        <taxon>Planctomycetota</taxon>
        <taxon>Planctomycetia</taxon>
        <taxon>Planctomycetales</taxon>
        <taxon>Planctomycetaceae</taxon>
        <taxon>Thalassoglobus</taxon>
    </lineage>
</organism>
<evidence type="ECO:0000256" key="1">
    <source>
        <dbReference type="SAM" id="MobiDB-lite"/>
    </source>
</evidence>
<dbReference type="OrthoDB" id="9782229at2"/>
<comment type="caution">
    <text evidence="2">The sequence shown here is derived from an EMBL/GenBank/DDBJ whole genome shotgun (WGS) entry which is preliminary data.</text>
</comment>